<name>A0A0K0NL79_9CAUD</name>
<accession>A0A0K0NL79</accession>
<dbReference type="KEGG" id="vg:28801107"/>
<reference evidence="2 3" key="1">
    <citation type="journal article" date="2015" name="PLoS ONE">
        <title>Lysis to Kill: Evaluation of the Lytic Abilities, and Genomics of Nine Bacteriophages Infective for Gordonia spp. and Their Potential Use in Activated Sludge Foam Biocontrol.</title>
        <authorList>
            <person name="Dyson Z.A."/>
            <person name="Tucci J."/>
            <person name="Seviour R.J."/>
            <person name="Petrovski S."/>
        </authorList>
    </citation>
    <scope>NUCLEOTIDE SEQUENCE [LARGE SCALE GENOMIC DNA]</scope>
</reference>
<evidence type="ECO:0000259" key="1">
    <source>
        <dbReference type="Pfam" id="PF05305"/>
    </source>
</evidence>
<dbReference type="Pfam" id="PF05305">
    <property type="entry name" value="DUF732"/>
    <property type="match status" value="1"/>
</dbReference>
<dbReference type="PROSITE" id="PS51257">
    <property type="entry name" value="PROKAR_LIPOPROTEIN"/>
    <property type="match status" value="1"/>
</dbReference>
<dbReference type="InterPro" id="IPR007969">
    <property type="entry name" value="DUF732"/>
</dbReference>
<sequence>MRKFIGATIIFAGAVTAGLTACTPDSTTVQSTYDPSRAIVSPAPNVDPRTPEQRYLDKLRDAGLSIADNDRAVLLGRMICQMYSNGNDDVTVQNAIALIVQNSRTAAGRGSEIVAISRNAFCPEVY</sequence>
<dbReference type="EMBL" id="KR063280">
    <property type="protein sequence ID" value="AKL88338.1"/>
    <property type="molecule type" value="Genomic_DNA"/>
</dbReference>
<dbReference type="GeneID" id="28801107"/>
<evidence type="ECO:0000313" key="2">
    <source>
        <dbReference type="EMBL" id="AKL88338.1"/>
    </source>
</evidence>
<protein>
    <recommendedName>
        <fullName evidence="1">DUF732 domain-containing protein</fullName>
    </recommendedName>
</protein>
<dbReference type="Proteomes" id="UP000203886">
    <property type="component" value="Segment"/>
</dbReference>
<gene>
    <name evidence="2" type="ORF">GMA6_57</name>
</gene>
<feature type="domain" description="DUF732" evidence="1">
    <location>
        <begin position="52"/>
        <end position="124"/>
    </location>
</feature>
<organism evidence="2 3">
    <name type="scientific">Gordonia phage GMA6</name>
    <dbReference type="NCBI Taxonomy" id="1647285"/>
    <lineage>
        <taxon>Viruses</taxon>
        <taxon>Duplodnaviria</taxon>
        <taxon>Heunggongvirae</taxon>
        <taxon>Uroviricota</taxon>
        <taxon>Caudoviricetes</taxon>
        <taxon>Bendigovirus</taxon>
        <taxon>Bendigovirus GMA6</taxon>
    </lineage>
</organism>
<dbReference type="RefSeq" id="YP_009273539.1">
    <property type="nucleotide sequence ID" value="NC_030906.1"/>
</dbReference>
<keyword evidence="3" id="KW-1185">Reference proteome</keyword>
<evidence type="ECO:0000313" key="3">
    <source>
        <dbReference type="Proteomes" id="UP000203886"/>
    </source>
</evidence>
<proteinExistence type="predicted"/>